<dbReference type="InterPro" id="IPR014721">
    <property type="entry name" value="Ribsml_uS5_D2-typ_fold_subgr"/>
</dbReference>
<keyword evidence="16" id="KW-1185">Reference proteome</keyword>
<evidence type="ECO:0000313" key="15">
    <source>
        <dbReference type="Ensembl" id="ENSRROP00000036458.1"/>
    </source>
</evidence>
<evidence type="ECO:0000256" key="11">
    <source>
        <dbReference type="ARBA" id="ARBA00023098"/>
    </source>
</evidence>
<dbReference type="InterPro" id="IPR006205">
    <property type="entry name" value="Mev_gal_kin"/>
</dbReference>
<evidence type="ECO:0000313" key="16">
    <source>
        <dbReference type="Proteomes" id="UP000233200"/>
    </source>
</evidence>
<keyword evidence="5" id="KW-0444">Lipid biosynthesis</keyword>
<evidence type="ECO:0000256" key="8">
    <source>
        <dbReference type="ARBA" id="ARBA00022777"/>
    </source>
</evidence>
<dbReference type="Ensembl" id="ENSRROT00000060921.1">
    <property type="protein sequence ID" value="ENSRROP00000036458.1"/>
    <property type="gene ID" value="ENSRROG00000041682.1"/>
</dbReference>
<dbReference type="GO" id="GO:0004496">
    <property type="term" value="F:mevalonate kinase activity"/>
    <property type="evidence" value="ECO:0007669"/>
    <property type="project" value="UniProtKB-EC"/>
</dbReference>
<keyword evidence="6" id="KW-0808">Transferase</keyword>
<evidence type="ECO:0000256" key="9">
    <source>
        <dbReference type="ARBA" id="ARBA00022840"/>
    </source>
</evidence>
<feature type="domain" description="GHMP kinase C-terminal" evidence="14">
    <location>
        <begin position="275"/>
        <end position="332"/>
    </location>
</feature>
<dbReference type="EC" id="2.7.1.36" evidence="3"/>
<reference evidence="15" key="1">
    <citation type="submission" date="2025-08" db="UniProtKB">
        <authorList>
            <consortium name="Ensembl"/>
        </authorList>
    </citation>
    <scope>IDENTIFICATION</scope>
</reference>
<protein>
    <recommendedName>
        <fullName evidence="3">mevalonate kinase</fullName>
        <ecNumber evidence="3">2.7.1.36</ecNumber>
    </recommendedName>
</protein>
<keyword evidence="7" id="KW-0547">Nucleotide-binding</keyword>
<dbReference type="Gene3D" id="3.30.230.10">
    <property type="match status" value="1"/>
</dbReference>
<evidence type="ECO:0000259" key="13">
    <source>
        <dbReference type="Pfam" id="PF00288"/>
    </source>
</evidence>
<dbReference type="GO" id="GO:0005829">
    <property type="term" value="C:cytosol"/>
    <property type="evidence" value="ECO:0007669"/>
    <property type="project" value="TreeGrafter"/>
</dbReference>
<evidence type="ECO:0000259" key="14">
    <source>
        <dbReference type="Pfam" id="PF08544"/>
    </source>
</evidence>
<organism evidence="15 16">
    <name type="scientific">Rhinopithecus roxellana</name>
    <name type="common">Golden snub-nosed monkey</name>
    <name type="synonym">Pygathrix roxellana</name>
    <dbReference type="NCBI Taxonomy" id="61622"/>
    <lineage>
        <taxon>Eukaryota</taxon>
        <taxon>Metazoa</taxon>
        <taxon>Chordata</taxon>
        <taxon>Craniata</taxon>
        <taxon>Vertebrata</taxon>
        <taxon>Euteleostomi</taxon>
        <taxon>Mammalia</taxon>
        <taxon>Eutheria</taxon>
        <taxon>Euarchontoglires</taxon>
        <taxon>Primates</taxon>
        <taxon>Haplorrhini</taxon>
        <taxon>Catarrhini</taxon>
        <taxon>Cercopithecidae</taxon>
        <taxon>Colobinae</taxon>
        <taxon>Rhinopithecus</taxon>
    </lineage>
</organism>
<dbReference type="Pfam" id="PF00288">
    <property type="entry name" value="GHMP_kinases_N"/>
    <property type="match status" value="1"/>
</dbReference>
<dbReference type="UniPathway" id="UPA00057">
    <property type="reaction ID" value="UER00098"/>
</dbReference>
<evidence type="ECO:0000256" key="6">
    <source>
        <dbReference type="ARBA" id="ARBA00022679"/>
    </source>
</evidence>
<comment type="subcellular location">
    <subcellularLocation>
        <location evidence="1">Cytoplasm</location>
    </subcellularLocation>
</comment>
<evidence type="ECO:0000256" key="2">
    <source>
        <dbReference type="ARBA" id="ARBA00006495"/>
    </source>
</evidence>
<dbReference type="InterPro" id="IPR036554">
    <property type="entry name" value="GHMP_kinase_C_sf"/>
</dbReference>
<keyword evidence="8" id="KW-0418">Kinase</keyword>
<dbReference type="InterPro" id="IPR020568">
    <property type="entry name" value="Ribosomal_Su5_D2-typ_SF"/>
</dbReference>
<dbReference type="GO" id="GO:0006695">
    <property type="term" value="P:cholesterol biosynthetic process"/>
    <property type="evidence" value="ECO:0007669"/>
    <property type="project" value="TreeGrafter"/>
</dbReference>
<keyword evidence="9" id="KW-0067">ATP-binding</keyword>
<dbReference type="Proteomes" id="UP000233200">
    <property type="component" value="Unplaced"/>
</dbReference>
<dbReference type="GeneTree" id="ENSGT00950000183187"/>
<dbReference type="InterPro" id="IPR013750">
    <property type="entry name" value="GHMP_kinase_C_dom"/>
</dbReference>
<keyword evidence="11" id="KW-0443">Lipid metabolism</keyword>
<evidence type="ECO:0000256" key="12">
    <source>
        <dbReference type="ARBA" id="ARBA00029438"/>
    </source>
</evidence>
<dbReference type="PANTHER" id="PTHR43290">
    <property type="entry name" value="MEVALONATE KINASE"/>
    <property type="match status" value="1"/>
</dbReference>
<dbReference type="SUPFAM" id="SSF55060">
    <property type="entry name" value="GHMP Kinase, C-terminal domain"/>
    <property type="match status" value="1"/>
</dbReference>
<dbReference type="GO" id="GO:0019287">
    <property type="term" value="P:isopentenyl diphosphate biosynthetic process, mevalonate pathway"/>
    <property type="evidence" value="ECO:0007669"/>
    <property type="project" value="UniProtKB-UniPathway"/>
</dbReference>
<gene>
    <name evidence="15" type="primary">MVK</name>
</gene>
<feature type="domain" description="GHMP kinase N-terminal" evidence="13">
    <location>
        <begin position="144"/>
        <end position="234"/>
    </location>
</feature>
<dbReference type="InterPro" id="IPR006204">
    <property type="entry name" value="GHMP_kinase_N_dom"/>
</dbReference>
<proteinExistence type="inferred from homology"/>
<dbReference type="SUPFAM" id="SSF54211">
    <property type="entry name" value="Ribosomal protein S5 domain 2-like"/>
    <property type="match status" value="1"/>
</dbReference>
<evidence type="ECO:0000256" key="3">
    <source>
        <dbReference type="ARBA" id="ARBA00012103"/>
    </source>
</evidence>
<comment type="similarity">
    <text evidence="2">Belongs to the GHMP kinase family. Mevalonate kinase subfamily.</text>
</comment>
<evidence type="ECO:0000256" key="4">
    <source>
        <dbReference type="ARBA" id="ARBA00022490"/>
    </source>
</evidence>
<dbReference type="FunFam" id="3.30.230.10:FF:000119">
    <property type="entry name" value="Mevalonate kinase"/>
    <property type="match status" value="1"/>
</dbReference>
<dbReference type="PRINTS" id="PR00959">
    <property type="entry name" value="MEVGALKINASE"/>
</dbReference>
<evidence type="ECO:0000256" key="7">
    <source>
        <dbReference type="ARBA" id="ARBA00022741"/>
    </source>
</evidence>
<dbReference type="PROSITE" id="PS00627">
    <property type="entry name" value="GHMP_KINASES_ATP"/>
    <property type="match status" value="1"/>
</dbReference>
<dbReference type="PANTHER" id="PTHR43290:SF2">
    <property type="entry name" value="MEVALONATE KINASE"/>
    <property type="match status" value="1"/>
</dbReference>
<dbReference type="Pfam" id="PF08544">
    <property type="entry name" value="GHMP_kinases_C"/>
    <property type="match status" value="1"/>
</dbReference>
<dbReference type="AlphaFoldDB" id="A0A2K6R617"/>
<dbReference type="InterPro" id="IPR006203">
    <property type="entry name" value="GHMP_knse_ATP-bd_CS"/>
</dbReference>
<name>A0A2K6R617_RHIRO</name>
<comment type="pathway">
    <text evidence="12">Isoprenoid biosynthesis; isopentenyl diphosphate biosynthesis via mevalonate pathway; isopentenyl diphosphate from (R)-mevalonate: step 1/3.</text>
</comment>
<evidence type="ECO:0000256" key="10">
    <source>
        <dbReference type="ARBA" id="ARBA00022842"/>
    </source>
</evidence>
<dbReference type="Gene3D" id="3.30.70.890">
    <property type="entry name" value="GHMP kinase, C-terminal domain"/>
    <property type="match status" value="1"/>
</dbReference>
<evidence type="ECO:0000256" key="5">
    <source>
        <dbReference type="ARBA" id="ARBA00022516"/>
    </source>
</evidence>
<accession>A0A2K6R617</accession>
<dbReference type="GO" id="GO:0005524">
    <property type="term" value="F:ATP binding"/>
    <property type="evidence" value="ECO:0007669"/>
    <property type="project" value="UniProtKB-KW"/>
</dbReference>
<keyword evidence="10" id="KW-0460">Magnesium</keyword>
<keyword evidence="4" id="KW-0963">Cytoplasm</keyword>
<sequence>MVLTSGDLCSSHWLSLLGFPGAMLSEVLLVSAPGKVILHGEHAVVHGKVALAVALNLRTFLRLQPHSNGKVDLSLPNIGIKWAWDVARLQLLDTSFLEQGDVTTPTPELVEKLKEVAGLPDDCAVTESLAVLAFLYLYLSICRKQRALPSLDIAVWSELPHGAGLGSSAAYSVCLAAALLTVCEEIPNPLKDGDCVNRWTKEDLELINKWAFQGERVIHGNPSGVDNAVSTWGGALRYQQGKISSLKRPPALQILLTNTKVPRNTRTLVAGVRNRLLKELIDMNQHHLNALGVGHASLDQLCQVTRARGLHSKLTGAGGGGCGITLLKPGLEQPEVEATKQALTSCGFDCWETSIGAPGVSIHSATSLDSRVQQALDGL</sequence>
<reference evidence="15" key="2">
    <citation type="submission" date="2025-09" db="UniProtKB">
        <authorList>
            <consortium name="Ensembl"/>
        </authorList>
    </citation>
    <scope>IDENTIFICATION</scope>
</reference>
<evidence type="ECO:0000256" key="1">
    <source>
        <dbReference type="ARBA" id="ARBA00004496"/>
    </source>
</evidence>